<name>A0A4R6T0U9_9SPHI</name>
<dbReference type="OrthoDB" id="9816564at2"/>
<dbReference type="PANTHER" id="PTHR12526">
    <property type="entry name" value="GLYCOSYLTRANSFERASE"/>
    <property type="match status" value="1"/>
</dbReference>
<keyword evidence="2" id="KW-0808">Transferase</keyword>
<dbReference type="InterPro" id="IPR055259">
    <property type="entry name" value="YkvP/CgeB_Glyco_trans-like"/>
</dbReference>
<accession>A0A4R6T0U9</accession>
<protein>
    <submittedName>
        <fullName evidence="2">Glycosyltransferase involved in cell wall biosynthesis</fullName>
    </submittedName>
</protein>
<dbReference type="Gene3D" id="3.40.50.11010">
    <property type="match status" value="1"/>
</dbReference>
<organism evidence="2 3">
    <name type="scientific">Pedobacter metabolipauper</name>
    <dbReference type="NCBI Taxonomy" id="425513"/>
    <lineage>
        <taxon>Bacteria</taxon>
        <taxon>Pseudomonadati</taxon>
        <taxon>Bacteroidota</taxon>
        <taxon>Sphingobacteriia</taxon>
        <taxon>Sphingobacteriales</taxon>
        <taxon>Sphingobacteriaceae</taxon>
        <taxon>Pedobacter</taxon>
    </lineage>
</organism>
<comment type="caution">
    <text evidence="2">The sequence shown here is derived from an EMBL/GenBank/DDBJ whole genome shotgun (WGS) entry which is preliminary data.</text>
</comment>
<dbReference type="PANTHER" id="PTHR12526:SF630">
    <property type="entry name" value="GLYCOSYLTRANSFERASE"/>
    <property type="match status" value="1"/>
</dbReference>
<dbReference type="SUPFAM" id="SSF53756">
    <property type="entry name" value="UDP-Glycosyltransferase/glycogen phosphorylase"/>
    <property type="match status" value="1"/>
</dbReference>
<dbReference type="RefSeq" id="WP_133575034.1">
    <property type="nucleotide sequence ID" value="NZ_SNYC01000003.1"/>
</dbReference>
<reference evidence="2 3" key="1">
    <citation type="submission" date="2019-03" db="EMBL/GenBank/DDBJ databases">
        <title>Genomic Encyclopedia of Archaeal and Bacterial Type Strains, Phase II (KMG-II): from individual species to whole genera.</title>
        <authorList>
            <person name="Goeker M."/>
        </authorList>
    </citation>
    <scope>NUCLEOTIDE SEQUENCE [LARGE SCALE GENOMIC DNA]</scope>
    <source>
        <strain evidence="2 3">DSM 19035</strain>
    </source>
</reference>
<feature type="domain" description="Spore protein YkvP/CgeB glycosyl transferase-like" evidence="1">
    <location>
        <begin position="252"/>
        <end position="390"/>
    </location>
</feature>
<dbReference type="GO" id="GO:0016740">
    <property type="term" value="F:transferase activity"/>
    <property type="evidence" value="ECO:0007669"/>
    <property type="project" value="UniProtKB-KW"/>
</dbReference>
<keyword evidence="3" id="KW-1185">Reference proteome</keyword>
<dbReference type="AlphaFoldDB" id="A0A4R6T0U9"/>
<dbReference type="Proteomes" id="UP000295620">
    <property type="component" value="Unassembled WGS sequence"/>
</dbReference>
<proteinExistence type="predicted"/>
<evidence type="ECO:0000313" key="3">
    <source>
        <dbReference type="Proteomes" id="UP000295620"/>
    </source>
</evidence>
<dbReference type="EMBL" id="SNYC01000003">
    <property type="protein sequence ID" value="TDQ12007.1"/>
    <property type="molecule type" value="Genomic_DNA"/>
</dbReference>
<gene>
    <name evidence="2" type="ORF">ATK78_1137</name>
</gene>
<evidence type="ECO:0000313" key="2">
    <source>
        <dbReference type="EMBL" id="TDQ12007.1"/>
    </source>
</evidence>
<dbReference type="Pfam" id="PF13524">
    <property type="entry name" value="Glyco_trans_1_2"/>
    <property type="match status" value="1"/>
</dbReference>
<evidence type="ECO:0000259" key="1">
    <source>
        <dbReference type="Pfam" id="PF13524"/>
    </source>
</evidence>
<sequence>MKLKNETIVILGAAKFDGIYESTSFTTAKYLAADNDVFYVDYPYTLKDYFKEKGTAGYEVRKKHFSSSDVSVIDTAIERLKVVITPPVLSINFLPEGKLYRFLLQFNEARIAAKIRKVLKKHQVNDFIFINSFNFHYPEIGRKIKATLTVYQCVDPLIIDYDKKHGVVSERIMANVSDLVVCTSKQLYREKLTMNENTFFVANAADLEHSSKALNPDLPVNAILADIPSPVIGYFGHIERRMDFPLLAQVILDNPDKSFVFVGPVSEEFIPPGFTSSSNVYFTGRLPYEEMPSIIKGFDVAMIPFKKDDVSYTIFPLKLFEYLGAGKPIVATNFNLDLKEFTKDAVLYCGNAEDFTAAVNFYLENDNEAAKQERLSIASENTWEKRISQLSTLLYEFYKNKLG</sequence>
<dbReference type="Gene3D" id="3.40.50.2000">
    <property type="entry name" value="Glycogen Phosphorylase B"/>
    <property type="match status" value="1"/>
</dbReference>